<keyword evidence="2" id="KW-1185">Reference proteome</keyword>
<name>A0ABQ8DAC5_BRANA</name>
<reference evidence="1 2" key="1">
    <citation type="submission" date="2021-05" db="EMBL/GenBank/DDBJ databases">
        <title>Genome Assembly of Synthetic Allotetraploid Brassica napus Reveals Homoeologous Exchanges between Subgenomes.</title>
        <authorList>
            <person name="Davis J.T."/>
        </authorList>
    </citation>
    <scope>NUCLEOTIDE SEQUENCE [LARGE SCALE GENOMIC DNA]</scope>
    <source>
        <strain evidence="2">cv. Da-Ae</strain>
        <tissue evidence="1">Seedling</tissue>
    </source>
</reference>
<organism evidence="1 2">
    <name type="scientific">Brassica napus</name>
    <name type="common">Rape</name>
    <dbReference type="NCBI Taxonomy" id="3708"/>
    <lineage>
        <taxon>Eukaryota</taxon>
        <taxon>Viridiplantae</taxon>
        <taxon>Streptophyta</taxon>
        <taxon>Embryophyta</taxon>
        <taxon>Tracheophyta</taxon>
        <taxon>Spermatophyta</taxon>
        <taxon>Magnoliopsida</taxon>
        <taxon>eudicotyledons</taxon>
        <taxon>Gunneridae</taxon>
        <taxon>Pentapetalae</taxon>
        <taxon>rosids</taxon>
        <taxon>malvids</taxon>
        <taxon>Brassicales</taxon>
        <taxon>Brassicaceae</taxon>
        <taxon>Brassiceae</taxon>
        <taxon>Brassica</taxon>
    </lineage>
</organism>
<evidence type="ECO:0000313" key="1">
    <source>
        <dbReference type="EMBL" id="KAH0926297.1"/>
    </source>
</evidence>
<proteinExistence type="predicted"/>
<protein>
    <submittedName>
        <fullName evidence="1">Uncharacterized protein</fullName>
    </submittedName>
</protein>
<gene>
    <name evidence="1" type="ORF">HID58_018553</name>
</gene>
<dbReference type="EMBL" id="JAGKQM010000005">
    <property type="protein sequence ID" value="KAH0926297.1"/>
    <property type="molecule type" value="Genomic_DNA"/>
</dbReference>
<dbReference type="Proteomes" id="UP000824890">
    <property type="component" value="Unassembled WGS sequence"/>
</dbReference>
<feature type="non-terminal residue" evidence="1">
    <location>
        <position position="1"/>
    </location>
</feature>
<accession>A0ABQ8DAC5</accession>
<comment type="caution">
    <text evidence="1">The sequence shown here is derived from an EMBL/GenBank/DDBJ whole genome shotgun (WGS) entry which is preliminary data.</text>
</comment>
<evidence type="ECO:0000313" key="2">
    <source>
        <dbReference type="Proteomes" id="UP000824890"/>
    </source>
</evidence>
<sequence>HVWAISGIPNPQSGYHAISVYANVSYLLNLKQQRREDCPDLRVWPWILWMLWKSRIEFIFKGSPLDPSTILERALQGAVGEIELAMARIEGCRLISVGNEANKGATFINVQSVTRQGLIRSYVQNGHPPWLFELGVGYDPALVGFDDVCLLRLSI</sequence>